<evidence type="ECO:0000313" key="3">
    <source>
        <dbReference type="Proteomes" id="UP000821866"/>
    </source>
</evidence>
<proteinExistence type="predicted"/>
<dbReference type="Proteomes" id="UP000821866">
    <property type="component" value="Chromosome 4"/>
</dbReference>
<evidence type="ECO:0000313" key="2">
    <source>
        <dbReference type="EMBL" id="KAH8029172.1"/>
    </source>
</evidence>
<keyword evidence="1" id="KW-0472">Membrane</keyword>
<dbReference type="AlphaFoldDB" id="A0A9J6E4B7"/>
<dbReference type="EMBL" id="JABSTU010000006">
    <property type="protein sequence ID" value="KAH8029172.1"/>
    <property type="molecule type" value="Genomic_DNA"/>
</dbReference>
<keyword evidence="1" id="KW-1133">Transmembrane helix</keyword>
<name>A0A9J6E4B7_RHIMP</name>
<keyword evidence="3" id="KW-1185">Reference proteome</keyword>
<sequence length="307" mass="33309">MDKTGPSSAARAKESANSFNFNPQCAGTHSNLRSLNCGVRLPSVAARGWNTERALRPPTALYGVDIPVAILFSAHLFIATARLVSWSVAKLSAVEDGLVSTAIFLLVLLLAALLLTACSIQFVLLTRGVKELLVRLAMTAWLSTYDSCFKYLVCLPRRRDPEDCMLPAWCQASGSNSTNSNTLDALVYDMIASSSQGQLIQMIQELQGQFLEPFVRLYAFATCAWAFSLGGAAWAAVQMLMSMYSGVVCAWHTFAHHRRRQLNGIVARMDALCTAAALRSIVHGKATPAEPIVIRALSPPSRCLLGK</sequence>
<protein>
    <submittedName>
        <fullName evidence="2">Uncharacterized protein</fullName>
    </submittedName>
</protein>
<feature type="transmembrane region" description="Helical" evidence="1">
    <location>
        <begin position="59"/>
        <end position="78"/>
    </location>
</feature>
<organism evidence="2 3">
    <name type="scientific">Rhipicephalus microplus</name>
    <name type="common">Cattle tick</name>
    <name type="synonym">Boophilus microplus</name>
    <dbReference type="NCBI Taxonomy" id="6941"/>
    <lineage>
        <taxon>Eukaryota</taxon>
        <taxon>Metazoa</taxon>
        <taxon>Ecdysozoa</taxon>
        <taxon>Arthropoda</taxon>
        <taxon>Chelicerata</taxon>
        <taxon>Arachnida</taxon>
        <taxon>Acari</taxon>
        <taxon>Parasitiformes</taxon>
        <taxon>Ixodida</taxon>
        <taxon>Ixodoidea</taxon>
        <taxon>Ixodidae</taxon>
        <taxon>Rhipicephalinae</taxon>
        <taxon>Rhipicephalus</taxon>
        <taxon>Boophilus</taxon>
    </lineage>
</organism>
<evidence type="ECO:0000256" key="1">
    <source>
        <dbReference type="SAM" id="Phobius"/>
    </source>
</evidence>
<gene>
    <name evidence="2" type="ORF">HPB51_023718</name>
</gene>
<reference evidence="2" key="2">
    <citation type="submission" date="2021-09" db="EMBL/GenBank/DDBJ databases">
        <authorList>
            <person name="Jia N."/>
            <person name="Wang J."/>
            <person name="Shi W."/>
            <person name="Du L."/>
            <person name="Sun Y."/>
            <person name="Zhan W."/>
            <person name="Jiang J."/>
            <person name="Wang Q."/>
            <person name="Zhang B."/>
            <person name="Ji P."/>
            <person name="Sakyi L.B."/>
            <person name="Cui X."/>
            <person name="Yuan T."/>
            <person name="Jiang B."/>
            <person name="Yang W."/>
            <person name="Lam T.T.-Y."/>
            <person name="Chang Q."/>
            <person name="Ding S."/>
            <person name="Wang X."/>
            <person name="Zhu J."/>
            <person name="Ruan X."/>
            <person name="Zhao L."/>
            <person name="Wei J."/>
            <person name="Que T."/>
            <person name="Du C."/>
            <person name="Cheng J."/>
            <person name="Dai P."/>
            <person name="Han X."/>
            <person name="Huang E."/>
            <person name="Gao Y."/>
            <person name="Liu J."/>
            <person name="Shao H."/>
            <person name="Ye R."/>
            <person name="Li L."/>
            <person name="Wei W."/>
            <person name="Wang X."/>
            <person name="Wang C."/>
            <person name="Huo Q."/>
            <person name="Li W."/>
            <person name="Guo W."/>
            <person name="Chen H."/>
            <person name="Chen S."/>
            <person name="Zhou L."/>
            <person name="Zhou L."/>
            <person name="Ni X."/>
            <person name="Tian J."/>
            <person name="Zhou Y."/>
            <person name="Sheng Y."/>
            <person name="Liu T."/>
            <person name="Pan Y."/>
            <person name="Xia L."/>
            <person name="Li J."/>
            <person name="Zhao F."/>
            <person name="Cao W."/>
        </authorList>
    </citation>
    <scope>NUCLEOTIDE SEQUENCE</scope>
    <source>
        <strain evidence="2">Rmic-2018</strain>
        <tissue evidence="2">Larvae</tissue>
    </source>
</reference>
<accession>A0A9J6E4B7</accession>
<feature type="transmembrane region" description="Helical" evidence="1">
    <location>
        <begin position="98"/>
        <end position="125"/>
    </location>
</feature>
<comment type="caution">
    <text evidence="2">The sequence shown here is derived from an EMBL/GenBank/DDBJ whole genome shotgun (WGS) entry which is preliminary data.</text>
</comment>
<feature type="transmembrane region" description="Helical" evidence="1">
    <location>
        <begin position="217"/>
        <end position="237"/>
    </location>
</feature>
<reference evidence="2" key="1">
    <citation type="journal article" date="2020" name="Cell">
        <title>Large-Scale Comparative Analyses of Tick Genomes Elucidate Their Genetic Diversity and Vector Capacities.</title>
        <authorList>
            <consortium name="Tick Genome and Microbiome Consortium (TIGMIC)"/>
            <person name="Jia N."/>
            <person name="Wang J."/>
            <person name="Shi W."/>
            <person name="Du L."/>
            <person name="Sun Y."/>
            <person name="Zhan W."/>
            <person name="Jiang J.F."/>
            <person name="Wang Q."/>
            <person name="Zhang B."/>
            <person name="Ji P."/>
            <person name="Bell-Sakyi L."/>
            <person name="Cui X.M."/>
            <person name="Yuan T.T."/>
            <person name="Jiang B.G."/>
            <person name="Yang W.F."/>
            <person name="Lam T.T."/>
            <person name="Chang Q.C."/>
            <person name="Ding S.J."/>
            <person name="Wang X.J."/>
            <person name="Zhu J.G."/>
            <person name="Ruan X.D."/>
            <person name="Zhao L."/>
            <person name="Wei J.T."/>
            <person name="Ye R.Z."/>
            <person name="Que T.C."/>
            <person name="Du C.H."/>
            <person name="Zhou Y.H."/>
            <person name="Cheng J.X."/>
            <person name="Dai P.F."/>
            <person name="Guo W.B."/>
            <person name="Han X.H."/>
            <person name="Huang E.J."/>
            <person name="Li L.F."/>
            <person name="Wei W."/>
            <person name="Gao Y.C."/>
            <person name="Liu J.Z."/>
            <person name="Shao H.Z."/>
            <person name="Wang X."/>
            <person name="Wang C.C."/>
            <person name="Yang T.C."/>
            <person name="Huo Q.B."/>
            <person name="Li W."/>
            <person name="Chen H.Y."/>
            <person name="Chen S.E."/>
            <person name="Zhou L.G."/>
            <person name="Ni X.B."/>
            <person name="Tian J.H."/>
            <person name="Sheng Y."/>
            <person name="Liu T."/>
            <person name="Pan Y.S."/>
            <person name="Xia L.Y."/>
            <person name="Li J."/>
            <person name="Zhao F."/>
            <person name="Cao W.C."/>
        </authorList>
    </citation>
    <scope>NUCLEOTIDE SEQUENCE</scope>
    <source>
        <strain evidence="2">Rmic-2018</strain>
    </source>
</reference>
<keyword evidence="1" id="KW-0812">Transmembrane</keyword>